<dbReference type="InterPro" id="IPR039429">
    <property type="entry name" value="SHMT-like_dom"/>
</dbReference>
<feature type="domain" description="Serine hydroxymethyltransferase-like" evidence="3">
    <location>
        <begin position="21"/>
        <end position="389"/>
    </location>
</feature>
<keyword evidence="2" id="KW-0663">Pyridoxal phosphate</keyword>
<dbReference type="GO" id="GO:0005737">
    <property type="term" value="C:cytoplasm"/>
    <property type="evidence" value="ECO:0007669"/>
    <property type="project" value="TreeGrafter"/>
</dbReference>
<evidence type="ECO:0000313" key="7">
    <source>
        <dbReference type="Proteomes" id="UP000281098"/>
    </source>
</evidence>
<dbReference type="SMR" id="A0A107YXD7"/>
<dbReference type="InterPro" id="IPR015422">
    <property type="entry name" value="PyrdxlP-dep_Trfase_small"/>
</dbReference>
<dbReference type="EMBL" id="LPHB01000055">
    <property type="protein sequence ID" value="KWA59343.1"/>
    <property type="molecule type" value="Genomic_DNA"/>
</dbReference>
<accession>A0A107YXD7</accession>
<dbReference type="InterPro" id="IPR049943">
    <property type="entry name" value="Ser_HO-MeTrfase-like"/>
</dbReference>
<dbReference type="Proteomes" id="UP000068603">
    <property type="component" value="Unassembled WGS sequence"/>
</dbReference>
<organism evidence="4">
    <name type="scientific">Burkholderia stagnalis</name>
    <dbReference type="NCBI Taxonomy" id="1503054"/>
    <lineage>
        <taxon>Bacteria</taxon>
        <taxon>Pseudomonadati</taxon>
        <taxon>Pseudomonadota</taxon>
        <taxon>Betaproteobacteria</taxon>
        <taxon>Burkholderiales</taxon>
        <taxon>Burkholderiaceae</taxon>
        <taxon>Burkholderia</taxon>
        <taxon>Burkholderia cepacia complex</taxon>
    </lineage>
</organism>
<dbReference type="Proteomes" id="UP000281098">
    <property type="component" value="Unassembled WGS sequence"/>
</dbReference>
<evidence type="ECO:0000256" key="2">
    <source>
        <dbReference type="ARBA" id="ARBA00022898"/>
    </source>
</evidence>
<comment type="caution">
    <text evidence="4">The sequence shown here is derived from an EMBL/GenBank/DDBJ whole genome shotgun (WGS) entry which is preliminary data.</text>
</comment>
<dbReference type="GO" id="GO:0030170">
    <property type="term" value="F:pyridoxal phosphate binding"/>
    <property type="evidence" value="ECO:0007669"/>
    <property type="project" value="TreeGrafter"/>
</dbReference>
<dbReference type="Pfam" id="PF00464">
    <property type="entry name" value="SHMT"/>
    <property type="match status" value="1"/>
</dbReference>
<name>A0A107YXD7_9BURK</name>
<evidence type="ECO:0000313" key="4">
    <source>
        <dbReference type="EMBL" id="KWA59343.1"/>
    </source>
</evidence>
<dbReference type="InterPro" id="IPR015424">
    <property type="entry name" value="PyrdxlP-dep_Trfase"/>
</dbReference>
<comment type="cofactor">
    <cofactor evidence="1">
        <name>pyridoxal 5'-phosphate</name>
        <dbReference type="ChEBI" id="CHEBI:597326"/>
    </cofactor>
</comment>
<dbReference type="EMBL" id="QTPM01000036">
    <property type="protein sequence ID" value="RQY87446.1"/>
    <property type="molecule type" value="Genomic_DNA"/>
</dbReference>
<dbReference type="Gene3D" id="3.40.640.10">
    <property type="entry name" value="Type I PLP-dependent aspartate aminotransferase-like (Major domain)"/>
    <property type="match status" value="1"/>
</dbReference>
<dbReference type="Gene3D" id="3.90.1150.10">
    <property type="entry name" value="Aspartate Aminotransferase, domain 1"/>
    <property type="match status" value="1"/>
</dbReference>
<evidence type="ECO:0000256" key="1">
    <source>
        <dbReference type="ARBA" id="ARBA00001933"/>
    </source>
</evidence>
<dbReference type="GO" id="GO:0046653">
    <property type="term" value="P:tetrahydrofolate metabolic process"/>
    <property type="evidence" value="ECO:0007669"/>
    <property type="project" value="TreeGrafter"/>
</dbReference>
<dbReference type="GO" id="GO:0019264">
    <property type="term" value="P:glycine biosynthetic process from serine"/>
    <property type="evidence" value="ECO:0007669"/>
    <property type="project" value="TreeGrafter"/>
</dbReference>
<evidence type="ECO:0000313" key="5">
    <source>
        <dbReference type="EMBL" id="RQY87446.1"/>
    </source>
</evidence>
<sequence length="440" mass="47836">MKQEPTGAFEVATVLNDIFLADHRYREVTLSLTANENYPSELVRVTSGSTAGAFYHVSFPFDVPDGEWHFPEPGHMHAVADKVRSLGKSLLHAQTFDWRPNGGSAAEQALMLAACQPGDGFVHFAHGDGGHFALEALASKAGIEIFHLPVDPDTLLIDVNRLATLVDAHPRIRIVILDQSFKLRWQPLRAIRDALPAHCTLTYDASHDGGLVMGGWFDSPLRCGADVVHGNTHKTIAGPQKAYVAFGSAEHPLLADTSIWVCPNIQSNCHAEQLPSIWVALKEIEAYGPAYASQVVRNATAFARALHARGLDVSGESFGFTETHQVHFSVGTPEAALLTCRDVLHRGGIRTTNIELPGKPGVHGIRLGVQAMTRRGMVERDFETVADFIAALCTRKRTPEDVAPDVETFLGDFPLSPLAFSFDGGMTDALRAALRQGVMR</sequence>
<reference evidence="4 6" key="1">
    <citation type="submission" date="2015-11" db="EMBL/GenBank/DDBJ databases">
        <title>Expanding the genomic diversity of Burkholderia species for the development of highly accurate diagnostics.</title>
        <authorList>
            <person name="Sahl J."/>
            <person name="Keim P."/>
            <person name="Wagner D."/>
        </authorList>
    </citation>
    <scope>NUCLEOTIDE SEQUENCE [LARGE SCALE GENOMIC DNA]</scope>
    <source>
        <strain evidence="4 6">MSMB1960WGS</strain>
    </source>
</reference>
<dbReference type="PANTHER" id="PTHR11680">
    <property type="entry name" value="SERINE HYDROXYMETHYLTRANSFERASE"/>
    <property type="match status" value="1"/>
</dbReference>
<dbReference type="InterPro" id="IPR015421">
    <property type="entry name" value="PyrdxlP-dep_Trfase_major"/>
</dbReference>
<keyword evidence="7" id="KW-1185">Reference proteome</keyword>
<protein>
    <recommendedName>
        <fullName evidence="3">Serine hydroxymethyltransferase-like domain-containing protein</fullName>
    </recommendedName>
</protein>
<evidence type="ECO:0000313" key="6">
    <source>
        <dbReference type="Proteomes" id="UP000068603"/>
    </source>
</evidence>
<gene>
    <name evidence="5" type="ORF">DF017_24920</name>
    <name evidence="4" type="ORF">WT44_00915</name>
</gene>
<dbReference type="GO" id="GO:0004372">
    <property type="term" value="F:glycine hydroxymethyltransferase activity"/>
    <property type="evidence" value="ECO:0007669"/>
    <property type="project" value="TreeGrafter"/>
</dbReference>
<reference evidence="5 7" key="2">
    <citation type="submission" date="2018-08" db="EMBL/GenBank/DDBJ databases">
        <title>Comparative analysis of Burkholderia isolates from Puerto Rico.</title>
        <authorList>
            <person name="Hall C."/>
            <person name="Sahl J."/>
            <person name="Wagner D."/>
        </authorList>
    </citation>
    <scope>NUCLEOTIDE SEQUENCE [LARGE SCALE GENOMIC DNA]</scope>
    <source>
        <strain evidence="5 7">Bp8966</strain>
    </source>
</reference>
<proteinExistence type="predicted"/>
<dbReference type="RefSeq" id="WP_060149112.1">
    <property type="nucleotide sequence ID" value="NZ_LPGD01000044.1"/>
</dbReference>
<dbReference type="AlphaFoldDB" id="A0A107YXD7"/>
<evidence type="ECO:0000259" key="3">
    <source>
        <dbReference type="Pfam" id="PF00464"/>
    </source>
</evidence>
<dbReference type="PANTHER" id="PTHR11680:SF35">
    <property type="entry name" value="SERINE HYDROXYMETHYLTRANSFERASE 1"/>
    <property type="match status" value="1"/>
</dbReference>
<dbReference type="SUPFAM" id="SSF53383">
    <property type="entry name" value="PLP-dependent transferases"/>
    <property type="match status" value="1"/>
</dbReference>